<comment type="catalytic activity">
    <reaction evidence="13 14">
        <text>di-trans,octa-cis-undecaprenyl diphosphate + H2O = di-trans,octa-cis-undecaprenyl phosphate + phosphate + H(+)</text>
        <dbReference type="Rhea" id="RHEA:28094"/>
        <dbReference type="ChEBI" id="CHEBI:15377"/>
        <dbReference type="ChEBI" id="CHEBI:15378"/>
        <dbReference type="ChEBI" id="CHEBI:43474"/>
        <dbReference type="ChEBI" id="CHEBI:58405"/>
        <dbReference type="ChEBI" id="CHEBI:60392"/>
        <dbReference type="EC" id="3.6.1.27"/>
    </reaction>
</comment>
<evidence type="ECO:0000256" key="3">
    <source>
        <dbReference type="ARBA" id="ARBA00012374"/>
    </source>
</evidence>
<keyword evidence="6 14" id="KW-0812">Transmembrane</keyword>
<dbReference type="HAMAP" id="MF_01006">
    <property type="entry name" value="Undec_diphosphatase"/>
    <property type="match status" value="1"/>
</dbReference>
<reference evidence="16" key="1">
    <citation type="journal article" date="2019" name="Int. J. Syst. Evol. Microbiol.">
        <title>The Global Catalogue of Microorganisms (GCM) 10K type strain sequencing project: providing services to taxonomists for standard genome sequencing and annotation.</title>
        <authorList>
            <consortium name="The Broad Institute Genomics Platform"/>
            <consortium name="The Broad Institute Genome Sequencing Center for Infectious Disease"/>
            <person name="Wu L."/>
            <person name="Ma J."/>
        </authorList>
    </citation>
    <scope>NUCLEOTIDE SEQUENCE [LARGE SCALE GENOMIC DNA]</scope>
    <source>
        <strain evidence="16">KCTC 52141</strain>
    </source>
</reference>
<evidence type="ECO:0000256" key="5">
    <source>
        <dbReference type="ARBA" id="ARBA00022475"/>
    </source>
</evidence>
<dbReference type="PANTHER" id="PTHR30622:SF4">
    <property type="entry name" value="UNDECAPRENYL-DIPHOSPHATASE"/>
    <property type="match status" value="1"/>
</dbReference>
<sequence length="266" mass="29056">MLLIHIVTLAILQGFTEFLPISSSAHLILVPQLLGWSDQGLAFDLSVHLGTLMAVIGYFYADVKRLVQDGLLSLATREHVGMSRLAWAIVFGTVPAGIAGLMLLDYIDTSLRSATVIFFTTVIFGLLLGLTDYVGKKDRELNSINWKDVLIIGIAQAAALIPGTSRSGATITAGLALGLTRKDAAKFSFLLAIPITFLAVLVKGYELITTNETTLWMPLILGCVVSFLSAIITIHLFLKFIEKFSLQIFLVYRLLLGLTIYLVLLR</sequence>
<evidence type="ECO:0000256" key="12">
    <source>
        <dbReference type="ARBA" id="ARBA00032932"/>
    </source>
</evidence>
<keyword evidence="14" id="KW-0133">Cell shape</keyword>
<dbReference type="PANTHER" id="PTHR30622">
    <property type="entry name" value="UNDECAPRENYL-DIPHOSPHATASE"/>
    <property type="match status" value="1"/>
</dbReference>
<dbReference type="InterPro" id="IPR003824">
    <property type="entry name" value="UppP"/>
</dbReference>
<organism evidence="15 16">
    <name type="scientific">Gilvimarinus japonicus</name>
    <dbReference type="NCBI Taxonomy" id="1796469"/>
    <lineage>
        <taxon>Bacteria</taxon>
        <taxon>Pseudomonadati</taxon>
        <taxon>Pseudomonadota</taxon>
        <taxon>Gammaproteobacteria</taxon>
        <taxon>Cellvibrionales</taxon>
        <taxon>Cellvibrionaceae</taxon>
        <taxon>Gilvimarinus</taxon>
    </lineage>
</organism>
<feature type="transmembrane region" description="Helical" evidence="14">
    <location>
        <begin position="116"/>
        <end position="134"/>
    </location>
</feature>
<keyword evidence="9 14" id="KW-0472">Membrane</keyword>
<feature type="transmembrane region" description="Helical" evidence="14">
    <location>
        <begin position="82"/>
        <end position="104"/>
    </location>
</feature>
<dbReference type="Pfam" id="PF02673">
    <property type="entry name" value="BacA"/>
    <property type="match status" value="1"/>
</dbReference>
<keyword evidence="10 14" id="KW-0046">Antibiotic resistance</keyword>
<dbReference type="NCBIfam" id="TIGR00753">
    <property type="entry name" value="undec_PP_bacA"/>
    <property type="match status" value="1"/>
</dbReference>
<feature type="transmembrane region" description="Helical" evidence="14">
    <location>
        <begin position="146"/>
        <end position="164"/>
    </location>
</feature>
<proteinExistence type="inferred from homology"/>
<evidence type="ECO:0000256" key="1">
    <source>
        <dbReference type="ARBA" id="ARBA00004651"/>
    </source>
</evidence>
<evidence type="ECO:0000256" key="13">
    <source>
        <dbReference type="ARBA" id="ARBA00047594"/>
    </source>
</evidence>
<feature type="transmembrane region" description="Helical" evidence="14">
    <location>
        <begin position="184"/>
        <end position="202"/>
    </location>
</feature>
<evidence type="ECO:0000256" key="8">
    <source>
        <dbReference type="ARBA" id="ARBA00022989"/>
    </source>
</evidence>
<dbReference type="Proteomes" id="UP001595548">
    <property type="component" value="Unassembled WGS sequence"/>
</dbReference>
<keyword evidence="7 14" id="KW-0378">Hydrolase</keyword>
<comment type="similarity">
    <text evidence="2 14">Belongs to the UppP family.</text>
</comment>
<gene>
    <name evidence="14" type="primary">uppP</name>
    <name evidence="15" type="ORF">ACFOEB_15385</name>
</gene>
<comment type="function">
    <text evidence="14">Catalyzes the dephosphorylation of undecaprenyl diphosphate (UPP). Confers resistance to bacitracin.</text>
</comment>
<dbReference type="EC" id="3.6.1.27" evidence="3 14"/>
<comment type="miscellaneous">
    <text evidence="14">Bacitracin is thought to be involved in the inhibition of peptidoglycan synthesis by sequestering undecaprenyl diphosphate, thereby reducing the pool of lipid carrier available.</text>
</comment>
<protein>
    <recommendedName>
        <fullName evidence="4 14">Undecaprenyl-diphosphatase</fullName>
        <ecNumber evidence="3 14">3.6.1.27</ecNumber>
    </recommendedName>
    <alternativeName>
        <fullName evidence="12 14">Bacitracin resistance protein</fullName>
    </alternativeName>
    <alternativeName>
        <fullName evidence="11 14">Undecaprenyl pyrophosphate phosphatase</fullName>
    </alternativeName>
</protein>
<feature type="transmembrane region" description="Helical" evidence="14">
    <location>
        <begin position="244"/>
        <end position="264"/>
    </location>
</feature>
<keyword evidence="8 14" id="KW-1133">Transmembrane helix</keyword>
<evidence type="ECO:0000256" key="11">
    <source>
        <dbReference type="ARBA" id="ARBA00032707"/>
    </source>
</evidence>
<evidence type="ECO:0000313" key="16">
    <source>
        <dbReference type="Proteomes" id="UP001595548"/>
    </source>
</evidence>
<feature type="transmembrane region" description="Helical" evidence="14">
    <location>
        <begin position="40"/>
        <end position="61"/>
    </location>
</feature>
<evidence type="ECO:0000256" key="14">
    <source>
        <dbReference type="HAMAP-Rule" id="MF_01006"/>
    </source>
</evidence>
<evidence type="ECO:0000256" key="4">
    <source>
        <dbReference type="ARBA" id="ARBA00021581"/>
    </source>
</evidence>
<name>A0ABV7HUV9_9GAMM</name>
<keyword evidence="14" id="KW-0961">Cell wall biogenesis/degradation</keyword>
<evidence type="ECO:0000256" key="2">
    <source>
        <dbReference type="ARBA" id="ARBA00010621"/>
    </source>
</evidence>
<keyword evidence="5 14" id="KW-1003">Cell membrane</keyword>
<dbReference type="EMBL" id="JBHRTL010000031">
    <property type="protein sequence ID" value="MFC3156593.1"/>
    <property type="molecule type" value="Genomic_DNA"/>
</dbReference>
<dbReference type="GO" id="GO:0050380">
    <property type="term" value="F:undecaprenyl-diphosphatase activity"/>
    <property type="evidence" value="ECO:0007669"/>
    <property type="project" value="UniProtKB-EC"/>
</dbReference>
<evidence type="ECO:0000256" key="9">
    <source>
        <dbReference type="ARBA" id="ARBA00023136"/>
    </source>
</evidence>
<evidence type="ECO:0000256" key="6">
    <source>
        <dbReference type="ARBA" id="ARBA00022692"/>
    </source>
</evidence>
<evidence type="ECO:0000313" key="15">
    <source>
        <dbReference type="EMBL" id="MFC3156593.1"/>
    </source>
</evidence>
<dbReference type="NCBIfam" id="NF001393">
    <property type="entry name" value="PRK00281.2-4"/>
    <property type="match status" value="1"/>
</dbReference>
<dbReference type="RefSeq" id="WP_382417890.1">
    <property type="nucleotide sequence ID" value="NZ_AP031500.1"/>
</dbReference>
<comment type="subcellular location">
    <subcellularLocation>
        <location evidence="1 14">Cell membrane</location>
        <topology evidence="1 14">Multi-pass membrane protein</topology>
    </subcellularLocation>
</comment>
<comment type="caution">
    <text evidence="15">The sequence shown here is derived from an EMBL/GenBank/DDBJ whole genome shotgun (WGS) entry which is preliminary data.</text>
</comment>
<evidence type="ECO:0000256" key="10">
    <source>
        <dbReference type="ARBA" id="ARBA00023251"/>
    </source>
</evidence>
<evidence type="ECO:0000256" key="7">
    <source>
        <dbReference type="ARBA" id="ARBA00022801"/>
    </source>
</evidence>
<keyword evidence="14" id="KW-0573">Peptidoglycan synthesis</keyword>
<keyword evidence="16" id="KW-1185">Reference proteome</keyword>
<feature type="transmembrane region" description="Helical" evidence="14">
    <location>
        <begin position="214"/>
        <end position="238"/>
    </location>
</feature>
<accession>A0ABV7HUV9</accession>